<dbReference type="Gene3D" id="1.10.10.1590">
    <property type="entry name" value="NADH-quinone oxidoreductase subunit E"/>
    <property type="match status" value="1"/>
</dbReference>
<dbReference type="Pfam" id="PF01512">
    <property type="entry name" value="Complex1_51K"/>
    <property type="match status" value="1"/>
</dbReference>
<dbReference type="PROSITE" id="PS00645">
    <property type="entry name" value="COMPLEX1_51K_2"/>
    <property type="match status" value="1"/>
</dbReference>
<evidence type="ECO:0000313" key="8">
    <source>
        <dbReference type="EMBL" id="CBH96137.1"/>
    </source>
</evidence>
<name>E6PMI5_9ZZZZ</name>
<dbReference type="GO" id="GO:0051539">
    <property type="term" value="F:4 iron, 4 sulfur cluster binding"/>
    <property type="evidence" value="ECO:0007669"/>
    <property type="project" value="UniProtKB-KW"/>
</dbReference>
<protein>
    <submittedName>
        <fullName evidence="8">Tungsten-containing formate dehydrogenase beta subunit</fullName>
    </submittedName>
</protein>
<dbReference type="SMART" id="SM00928">
    <property type="entry name" value="NADH_4Fe-4S"/>
    <property type="match status" value="1"/>
</dbReference>
<dbReference type="GO" id="GO:0008137">
    <property type="term" value="F:NADH dehydrogenase (ubiquinone) activity"/>
    <property type="evidence" value="ECO:0007669"/>
    <property type="project" value="InterPro"/>
</dbReference>
<keyword evidence="4" id="KW-0408">Iron</keyword>
<keyword evidence="2" id="KW-0004">4Fe-4S</keyword>
<feature type="region of interest" description="Disordered" evidence="6">
    <location>
        <begin position="1"/>
        <end position="22"/>
    </location>
</feature>
<accession>E6PMI5</accession>
<evidence type="ECO:0000256" key="1">
    <source>
        <dbReference type="ARBA" id="ARBA00007523"/>
    </source>
</evidence>
<keyword evidence="5" id="KW-0411">Iron-sulfur</keyword>
<reference evidence="8" key="1">
    <citation type="submission" date="2009-10" db="EMBL/GenBank/DDBJ databases">
        <title>Diversity of trophic interactions inside an arsenic-rich microbial ecosystem.</title>
        <authorList>
            <person name="Bertin P.N."/>
            <person name="Heinrich-Salmeron A."/>
            <person name="Pelletier E."/>
            <person name="Goulhen-Chollet F."/>
            <person name="Arsene-Ploetze F."/>
            <person name="Gallien S."/>
            <person name="Calteau A."/>
            <person name="Vallenet D."/>
            <person name="Casiot C."/>
            <person name="Chane-Woon-Ming B."/>
            <person name="Giloteaux L."/>
            <person name="Barakat M."/>
            <person name="Bonnefoy V."/>
            <person name="Bruneel O."/>
            <person name="Chandler M."/>
            <person name="Cleiss J."/>
            <person name="Duran R."/>
            <person name="Elbaz-Poulichet F."/>
            <person name="Fonknechten N."/>
            <person name="Lauga B."/>
            <person name="Mornico D."/>
            <person name="Ortet P."/>
            <person name="Schaeffer C."/>
            <person name="Siguier P."/>
            <person name="Alexander Thil Smith A."/>
            <person name="Van Dorsselaer A."/>
            <person name="Weissenbach J."/>
            <person name="Medigue C."/>
            <person name="Le Paslier D."/>
        </authorList>
    </citation>
    <scope>NUCLEOTIDE SEQUENCE</scope>
</reference>
<evidence type="ECO:0000256" key="6">
    <source>
        <dbReference type="SAM" id="MobiDB-lite"/>
    </source>
</evidence>
<dbReference type="Gene3D" id="3.10.20.600">
    <property type="match status" value="1"/>
</dbReference>
<dbReference type="SUPFAM" id="SSF140490">
    <property type="entry name" value="Nqo1C-terminal domain-like"/>
    <property type="match status" value="1"/>
</dbReference>
<dbReference type="SUPFAM" id="SSF52833">
    <property type="entry name" value="Thioredoxin-like"/>
    <property type="match status" value="1"/>
</dbReference>
<dbReference type="SUPFAM" id="SSF142984">
    <property type="entry name" value="Nqo1 middle domain-like"/>
    <property type="match status" value="1"/>
</dbReference>
<dbReference type="Pfam" id="PF10589">
    <property type="entry name" value="NADH_4Fe-4S"/>
    <property type="match status" value="1"/>
</dbReference>
<dbReference type="InterPro" id="IPR037207">
    <property type="entry name" value="Nuop51_4Fe4S-bd_sf"/>
</dbReference>
<dbReference type="PANTHER" id="PTHR43578">
    <property type="entry name" value="NADH-QUINONE OXIDOREDUCTASE SUBUNIT F"/>
    <property type="match status" value="1"/>
</dbReference>
<dbReference type="InterPro" id="IPR001949">
    <property type="entry name" value="NADH-UbQ_OxRdtase_51kDa_CS"/>
</dbReference>
<dbReference type="InterPro" id="IPR037225">
    <property type="entry name" value="Nuo51_FMN-bd_sf"/>
</dbReference>
<dbReference type="Gene3D" id="3.40.30.10">
    <property type="entry name" value="Glutaredoxin"/>
    <property type="match status" value="1"/>
</dbReference>
<comment type="caution">
    <text evidence="8">The sequence shown here is derived from an EMBL/GenBank/DDBJ whole genome shotgun (WGS) entry which is preliminary data.</text>
</comment>
<dbReference type="InterPro" id="IPR019554">
    <property type="entry name" value="Soluble_ligand-bd"/>
</dbReference>
<evidence type="ECO:0000256" key="2">
    <source>
        <dbReference type="ARBA" id="ARBA00022485"/>
    </source>
</evidence>
<evidence type="ECO:0000256" key="3">
    <source>
        <dbReference type="ARBA" id="ARBA00022723"/>
    </source>
</evidence>
<dbReference type="Pfam" id="PF10531">
    <property type="entry name" value="SLBB"/>
    <property type="match status" value="1"/>
</dbReference>
<organism evidence="8">
    <name type="scientific">mine drainage metagenome</name>
    <dbReference type="NCBI Taxonomy" id="410659"/>
    <lineage>
        <taxon>unclassified sequences</taxon>
        <taxon>metagenomes</taxon>
        <taxon>ecological metagenomes</taxon>
    </lineage>
</organism>
<sequence>MSTTAPTKVPRAVEPQQSAARPQPLRFMRNTPRGGLVSPQARQAVQAACADLAARPDLLMEHLHRINDAEGGLRPSRLAALAEWLRLSTSEVFEVASFYHHFRLLREDEPAPTATVRVCTNLSCALAGADALLTDLQQRCGDGVAVEGASCMGLCTRAPGVLVGRQALGHATAQAVLAALPQAIPLPTFPAGGGGENTPSPPAGRVGVGNVAPPAPQDAEDLAAYRAGGGYALLADCRAGRITPEVAMQRIEDAELRGLGGAGFPSVRKWRTVAQQPGPRLVVINADEGEVGTCKDGHLLRTTPHRMLEGILIAAWAVAAGRVWIYLRDEYAAEGALLHRELQALHAAGLLRYGGVDIGGAADDEPGSDAEVRKRLPQVALRRGAGAYICGEESALIESLEGKRGMPRLKPPIVAISGLFGRPTLEHNVETLWWVRDILNGPLAWANQGRRGCKGLRRFTVSGRVAKPGVVLAPAGITSRELIDEYCGGMAAGWTLYGVLPGGASGGILNESQADLPLDFGTLDAQGCFIGSMAVIVLGRNPHHTDTATNAARNLMQFFAHESCGQCTPCREGTHQMLAAMAPSQWDGAHIGALSQLMRDASICGLGQAAPNPTDSVLRHFPQEVGSGRATAEI</sequence>
<gene>
    <name evidence="8" type="ORF">CARN2_1127</name>
</gene>
<keyword evidence="3" id="KW-0479">Metal-binding</keyword>
<evidence type="ECO:0000256" key="5">
    <source>
        <dbReference type="ARBA" id="ARBA00023014"/>
    </source>
</evidence>
<dbReference type="PANTHER" id="PTHR43578:SF3">
    <property type="entry name" value="NADH-QUINONE OXIDOREDUCTASE SUBUNIT F"/>
    <property type="match status" value="1"/>
</dbReference>
<dbReference type="InterPro" id="IPR011538">
    <property type="entry name" value="Nuo51_FMN-bd"/>
</dbReference>
<evidence type="ECO:0000256" key="4">
    <source>
        <dbReference type="ARBA" id="ARBA00023004"/>
    </source>
</evidence>
<dbReference type="Gene3D" id="3.40.50.11540">
    <property type="entry name" value="NADH-ubiquinone oxidoreductase 51kDa subunit"/>
    <property type="match status" value="1"/>
</dbReference>
<feature type="domain" description="NADH-ubiquinone oxidoreductase 51kDa subunit iron-sulphur binding" evidence="7">
    <location>
        <begin position="549"/>
        <end position="594"/>
    </location>
</feature>
<dbReference type="EMBL" id="CABM01000020">
    <property type="protein sequence ID" value="CBH96137.1"/>
    <property type="molecule type" value="Genomic_DNA"/>
</dbReference>
<dbReference type="Gene3D" id="1.20.1440.230">
    <property type="entry name" value="NADH-ubiquinone oxidoreductase 51kDa subunit, iron-sulphur binding domain"/>
    <property type="match status" value="1"/>
</dbReference>
<dbReference type="InterPro" id="IPR019575">
    <property type="entry name" value="Nuop51_4Fe4S-bd"/>
</dbReference>
<dbReference type="Pfam" id="PF01257">
    <property type="entry name" value="2Fe-2S_thioredx"/>
    <property type="match status" value="1"/>
</dbReference>
<dbReference type="InterPro" id="IPR036249">
    <property type="entry name" value="Thioredoxin-like_sf"/>
</dbReference>
<evidence type="ECO:0000259" key="7">
    <source>
        <dbReference type="SMART" id="SM00928"/>
    </source>
</evidence>
<dbReference type="InterPro" id="IPR041921">
    <property type="entry name" value="NuoE_N"/>
</dbReference>
<dbReference type="AlphaFoldDB" id="E6PMI5"/>
<proteinExistence type="inferred from homology"/>
<dbReference type="PROSITE" id="PS00644">
    <property type="entry name" value="COMPLEX1_51K_1"/>
    <property type="match status" value="1"/>
</dbReference>
<dbReference type="SUPFAM" id="SSF142019">
    <property type="entry name" value="Nqo1 FMN-binding domain-like"/>
    <property type="match status" value="1"/>
</dbReference>
<comment type="similarity">
    <text evidence="1">Belongs to the complex I 51 kDa subunit family.</text>
</comment>
<dbReference type="GO" id="GO:0010181">
    <property type="term" value="F:FMN binding"/>
    <property type="evidence" value="ECO:0007669"/>
    <property type="project" value="InterPro"/>
</dbReference>
<dbReference type="GO" id="GO:0046872">
    <property type="term" value="F:metal ion binding"/>
    <property type="evidence" value="ECO:0007669"/>
    <property type="project" value="UniProtKB-KW"/>
</dbReference>